<keyword evidence="1" id="KW-0732">Signal</keyword>
<proteinExistence type="predicted"/>
<dbReference type="EMBL" id="JBHLVX010000002">
    <property type="protein sequence ID" value="MFC0266489.1"/>
    <property type="molecule type" value="Genomic_DNA"/>
</dbReference>
<accession>A0ABV6FYU7</accession>
<evidence type="ECO:0000313" key="3">
    <source>
        <dbReference type="Proteomes" id="UP001589814"/>
    </source>
</evidence>
<dbReference type="SUPFAM" id="SSF53850">
    <property type="entry name" value="Periplasmic binding protein-like II"/>
    <property type="match status" value="1"/>
</dbReference>
<sequence length="318" mass="35547">MTYATNTAPTDLRGEAEQGFLDALVDISDGELQVVPYWGASVLNGDETLNGVESGVADMGFININYYPNQLLLNSAFQLFPLGPETFNGKMSAYHTIYDEVAPLREEFAQYGQRIVYLYPYLPYAGVFNESVTSFDDFEGLRIRASSQWMLNLLADLDATPVSVPWSDTYQSLQSGAIDGVFTNYDSLSRTGMDAIAPNIFTTQRLWIGTPMVITINQNIWNSLSEQERSWFSEAAQQAEQVFGRYYANEFERIAEKQRDAGYTVTAASTEEVDRFAELPAIERNRELWIDSAEQAGAEEPGAILDQMKTLIDRAGDS</sequence>
<gene>
    <name evidence="2" type="primary">dctP</name>
    <name evidence="2" type="ORF">ACFFHW_00510</name>
</gene>
<dbReference type="Proteomes" id="UP001589814">
    <property type="component" value="Unassembled WGS sequence"/>
</dbReference>
<name>A0ABV6FYU7_9GAMM</name>
<evidence type="ECO:0000313" key="2">
    <source>
        <dbReference type="EMBL" id="MFC0266489.1"/>
    </source>
</evidence>
<dbReference type="Gene3D" id="3.40.190.170">
    <property type="entry name" value="Bacterial extracellular solute-binding protein, family 7"/>
    <property type="match status" value="1"/>
</dbReference>
<dbReference type="PANTHER" id="PTHR33376:SF4">
    <property type="entry name" value="SIALIC ACID-BINDING PERIPLASMIC PROTEIN SIAP"/>
    <property type="match status" value="1"/>
</dbReference>
<dbReference type="InterPro" id="IPR038404">
    <property type="entry name" value="TRAP_DctP_sf"/>
</dbReference>
<reference evidence="2 3" key="1">
    <citation type="submission" date="2024-09" db="EMBL/GenBank/DDBJ databases">
        <authorList>
            <person name="Sun Q."/>
            <person name="Mori K."/>
        </authorList>
    </citation>
    <scope>NUCLEOTIDE SEQUENCE [LARGE SCALE GENOMIC DNA]</scope>
    <source>
        <strain evidence="2 3">CCM 7415</strain>
    </source>
</reference>
<dbReference type="InterPro" id="IPR018389">
    <property type="entry name" value="DctP_fam"/>
</dbReference>
<evidence type="ECO:0000256" key="1">
    <source>
        <dbReference type="ARBA" id="ARBA00022729"/>
    </source>
</evidence>
<keyword evidence="3" id="KW-1185">Reference proteome</keyword>
<organism evidence="2 3">
    <name type="scientific">Kushneria aurantia</name>
    <dbReference type="NCBI Taxonomy" id="504092"/>
    <lineage>
        <taxon>Bacteria</taxon>
        <taxon>Pseudomonadati</taxon>
        <taxon>Pseudomonadota</taxon>
        <taxon>Gammaproteobacteria</taxon>
        <taxon>Oceanospirillales</taxon>
        <taxon>Halomonadaceae</taxon>
        <taxon>Kushneria</taxon>
    </lineage>
</organism>
<comment type="caution">
    <text evidence="2">The sequence shown here is derived from an EMBL/GenBank/DDBJ whole genome shotgun (WGS) entry which is preliminary data.</text>
</comment>
<protein>
    <submittedName>
        <fullName evidence="2">TRAP transporter substrate-binding protein DctP</fullName>
    </submittedName>
</protein>
<dbReference type="PANTHER" id="PTHR33376">
    <property type="match status" value="1"/>
</dbReference>
<dbReference type="Pfam" id="PF03480">
    <property type="entry name" value="DctP"/>
    <property type="match status" value="1"/>
</dbReference>
<dbReference type="RefSeq" id="WP_083920877.1">
    <property type="nucleotide sequence ID" value="NZ_JBHLVX010000002.1"/>
</dbReference>
<dbReference type="NCBIfam" id="NF037995">
    <property type="entry name" value="TRAP_S1"/>
    <property type="match status" value="1"/>
</dbReference>